<protein>
    <submittedName>
        <fullName evidence="2">Uncharacterized protein</fullName>
    </submittedName>
</protein>
<sequence length="190" mass="21789">MSNIETAVKGFKLKQKEVVFAGEKLTELTRRGDDVRENLPRLERNVESVRAQREQIVDKLILNTVSRDDFGKNEEFRKVQKSLEDAEKAVEGERLISEAVSRQIKKIESELPRLHTQVQLAERRVWETISAEFESQISDDIKETVTTIVAIGAQTGRTRQFILDCLFPNPSSGETQEIQKGLREEYSLID</sequence>
<evidence type="ECO:0000313" key="3">
    <source>
        <dbReference type="Proteomes" id="UP000032309"/>
    </source>
</evidence>
<evidence type="ECO:0000313" key="2">
    <source>
        <dbReference type="EMBL" id="GAN33940.1"/>
    </source>
</evidence>
<keyword evidence="3" id="KW-1185">Reference proteome</keyword>
<dbReference type="EMBL" id="BAFN01000001">
    <property type="protein sequence ID" value="GAN33940.1"/>
    <property type="molecule type" value="Genomic_DNA"/>
</dbReference>
<gene>
    <name evidence="2" type="ORF">BROSI_A2475</name>
</gene>
<dbReference type="RefSeq" id="WP_052564002.1">
    <property type="nucleotide sequence ID" value="NZ_BAFN01000001.1"/>
</dbReference>
<dbReference type="Proteomes" id="UP000032309">
    <property type="component" value="Unassembled WGS sequence"/>
</dbReference>
<evidence type="ECO:0000256" key="1">
    <source>
        <dbReference type="SAM" id="Coils"/>
    </source>
</evidence>
<proteinExistence type="predicted"/>
<organism evidence="2 3">
    <name type="scientific">Candidatus Brocadia sinica JPN1</name>
    <dbReference type="NCBI Taxonomy" id="1197129"/>
    <lineage>
        <taxon>Bacteria</taxon>
        <taxon>Pseudomonadati</taxon>
        <taxon>Planctomycetota</taxon>
        <taxon>Candidatus Brocadiia</taxon>
        <taxon>Candidatus Brocadiales</taxon>
        <taxon>Candidatus Brocadiaceae</taxon>
        <taxon>Candidatus Brocadia</taxon>
    </lineage>
</organism>
<feature type="coiled-coil region" evidence="1">
    <location>
        <begin position="25"/>
        <end position="59"/>
    </location>
</feature>
<name>A0ABQ0JZ03_9BACT</name>
<accession>A0ABQ0JZ03</accession>
<keyword evidence="1" id="KW-0175">Coiled coil</keyword>
<reference evidence="3" key="1">
    <citation type="journal article" date="2015" name="Genome Announc.">
        <title>Draft Genome Sequence of an Anaerobic Ammonium-Oxidizing Bacterium, "Candidatus Brocadia sinica".</title>
        <authorList>
            <person name="Oshiki M."/>
            <person name="Shinyako-Hata K."/>
            <person name="Satoh H."/>
            <person name="Okabe S."/>
        </authorList>
    </citation>
    <scope>NUCLEOTIDE SEQUENCE [LARGE SCALE GENOMIC DNA]</scope>
    <source>
        <strain evidence="3">JPN1</strain>
    </source>
</reference>
<comment type="caution">
    <text evidence="2">The sequence shown here is derived from an EMBL/GenBank/DDBJ whole genome shotgun (WGS) entry which is preliminary data.</text>
</comment>